<evidence type="ECO:0000256" key="4">
    <source>
        <dbReference type="ARBA" id="ARBA00022984"/>
    </source>
</evidence>
<evidence type="ECO:0000313" key="10">
    <source>
        <dbReference type="Proteomes" id="UP000503540"/>
    </source>
</evidence>
<dbReference type="GO" id="GO:0071555">
    <property type="term" value="P:cell wall organization"/>
    <property type="evidence" value="ECO:0007669"/>
    <property type="project" value="UniProtKB-UniRule"/>
</dbReference>
<evidence type="ECO:0000256" key="1">
    <source>
        <dbReference type="ARBA" id="ARBA00004752"/>
    </source>
</evidence>
<evidence type="ECO:0000256" key="6">
    <source>
        <dbReference type="PROSITE-ProRule" id="PRU01373"/>
    </source>
</evidence>
<dbReference type="GO" id="GO:0018104">
    <property type="term" value="P:peptidoglycan-protein cross-linking"/>
    <property type="evidence" value="ECO:0007669"/>
    <property type="project" value="TreeGrafter"/>
</dbReference>
<dbReference type="Proteomes" id="UP000503540">
    <property type="component" value="Chromosome"/>
</dbReference>
<organism evidence="9 10">
    <name type="scientific">Nocardia arthritidis</name>
    <dbReference type="NCBI Taxonomy" id="228602"/>
    <lineage>
        <taxon>Bacteria</taxon>
        <taxon>Bacillati</taxon>
        <taxon>Actinomycetota</taxon>
        <taxon>Actinomycetes</taxon>
        <taxon>Mycobacteriales</taxon>
        <taxon>Nocardiaceae</taxon>
        <taxon>Nocardia</taxon>
    </lineage>
</organism>
<dbReference type="SUPFAM" id="SSF141523">
    <property type="entry name" value="L,D-transpeptidase catalytic domain-like"/>
    <property type="match status" value="1"/>
</dbReference>
<dbReference type="InterPro" id="IPR050979">
    <property type="entry name" value="LD-transpeptidase"/>
</dbReference>
<dbReference type="UniPathway" id="UPA00219"/>
<dbReference type="PANTHER" id="PTHR30582:SF33">
    <property type="entry name" value="EXPORTED PROTEIN"/>
    <property type="match status" value="1"/>
</dbReference>
<keyword evidence="3 6" id="KW-0133">Cell shape</keyword>
<dbReference type="GO" id="GO:0008360">
    <property type="term" value="P:regulation of cell shape"/>
    <property type="evidence" value="ECO:0007669"/>
    <property type="project" value="UniProtKB-UniRule"/>
</dbReference>
<dbReference type="EMBL" id="CP046172">
    <property type="protein sequence ID" value="QIS14961.1"/>
    <property type="molecule type" value="Genomic_DNA"/>
</dbReference>
<dbReference type="Pfam" id="PF03734">
    <property type="entry name" value="YkuD"/>
    <property type="match status" value="1"/>
</dbReference>
<gene>
    <name evidence="9" type="ORF">F5544_35655</name>
</gene>
<dbReference type="CDD" id="cd16913">
    <property type="entry name" value="YkuD_like"/>
    <property type="match status" value="1"/>
</dbReference>
<evidence type="ECO:0000256" key="5">
    <source>
        <dbReference type="ARBA" id="ARBA00023316"/>
    </source>
</evidence>
<feature type="active site" description="Proton donor/acceptor" evidence="6">
    <location>
        <position position="240"/>
    </location>
</feature>
<keyword evidence="4 6" id="KW-0573">Peptidoglycan synthesis</keyword>
<evidence type="ECO:0000259" key="8">
    <source>
        <dbReference type="PROSITE" id="PS52029"/>
    </source>
</evidence>
<feature type="region of interest" description="Disordered" evidence="7">
    <location>
        <begin position="1"/>
        <end position="27"/>
    </location>
</feature>
<proteinExistence type="predicted"/>
<dbReference type="InterPro" id="IPR005490">
    <property type="entry name" value="LD_TPept_cat_dom"/>
</dbReference>
<feature type="domain" description="L,D-TPase catalytic" evidence="8">
    <location>
        <begin position="169"/>
        <end position="275"/>
    </location>
</feature>
<evidence type="ECO:0000256" key="2">
    <source>
        <dbReference type="ARBA" id="ARBA00022679"/>
    </source>
</evidence>
<accession>A0A6G9YP46</accession>
<feature type="compositionally biased region" description="Basic and acidic residues" evidence="7">
    <location>
        <begin position="1"/>
        <end position="14"/>
    </location>
</feature>
<reference evidence="9 10" key="1">
    <citation type="journal article" date="2019" name="ACS Chem. Biol.">
        <title>Identification and Mobilization of a Cryptic Antibiotic Biosynthesis Gene Locus from a Human-Pathogenic Nocardia Isolate.</title>
        <authorList>
            <person name="Herisse M."/>
            <person name="Ishida K."/>
            <person name="Porter J.L."/>
            <person name="Howden B."/>
            <person name="Hertweck C."/>
            <person name="Stinear T.P."/>
            <person name="Pidot S.J."/>
        </authorList>
    </citation>
    <scope>NUCLEOTIDE SEQUENCE [LARGE SCALE GENOMIC DNA]</scope>
    <source>
        <strain evidence="9 10">AUSMDU00012717</strain>
    </source>
</reference>
<evidence type="ECO:0000256" key="3">
    <source>
        <dbReference type="ARBA" id="ARBA00022960"/>
    </source>
</evidence>
<dbReference type="InterPro" id="IPR038063">
    <property type="entry name" value="Transpep_catalytic_dom"/>
</dbReference>
<dbReference type="AlphaFoldDB" id="A0A6G9YP46"/>
<evidence type="ECO:0000313" key="9">
    <source>
        <dbReference type="EMBL" id="QIS14961.1"/>
    </source>
</evidence>
<keyword evidence="10" id="KW-1185">Reference proteome</keyword>
<dbReference type="Gene3D" id="2.40.440.10">
    <property type="entry name" value="L,D-transpeptidase catalytic domain-like"/>
    <property type="match status" value="1"/>
</dbReference>
<feature type="active site" description="Nucleophile" evidence="6">
    <location>
        <position position="251"/>
    </location>
</feature>
<dbReference type="GO" id="GO:0071972">
    <property type="term" value="F:peptidoglycan L,D-transpeptidase activity"/>
    <property type="evidence" value="ECO:0007669"/>
    <property type="project" value="TreeGrafter"/>
</dbReference>
<name>A0A6G9YP46_9NOCA</name>
<protein>
    <submittedName>
        <fullName evidence="9">L,D-transpeptidase family protein</fullName>
    </submittedName>
</protein>
<dbReference type="KEGG" id="nah:F5544_35655"/>
<keyword evidence="2" id="KW-0808">Transferase</keyword>
<evidence type="ECO:0000256" key="7">
    <source>
        <dbReference type="SAM" id="MobiDB-lite"/>
    </source>
</evidence>
<dbReference type="GO" id="GO:0016740">
    <property type="term" value="F:transferase activity"/>
    <property type="evidence" value="ECO:0007669"/>
    <property type="project" value="UniProtKB-KW"/>
</dbReference>
<dbReference type="GO" id="GO:0005576">
    <property type="term" value="C:extracellular region"/>
    <property type="evidence" value="ECO:0007669"/>
    <property type="project" value="TreeGrafter"/>
</dbReference>
<keyword evidence="5 6" id="KW-0961">Cell wall biogenesis/degradation</keyword>
<comment type="pathway">
    <text evidence="1 6">Cell wall biogenesis; peptidoglycan biosynthesis.</text>
</comment>
<dbReference type="PROSITE" id="PS52029">
    <property type="entry name" value="LD_TPASE"/>
    <property type="match status" value="1"/>
</dbReference>
<sequence length="276" mass="30552">MDRHRRPGHLELHHRAPHYPRSAYSTRLPTKPGRSLCRLCECSQIRATHQPLIPLECRSGGRGQDRMIFNTSRWVPRSCFDNVLVPTRWSQHPDRRHDRVAGKGREVRISMSNNRLLNWSARCAVLVGVASAGVLVAASAQAAPLWPGGPDIPGVGSVVPPTAPCSNAARVCMRLSSNEAWLMDNGKVVYGPTPISHGRPGFETPPGVFHAASKKEYHWSTMHNAEMRYAVFFNGDIATHIGPIQEKSHGCIRMTPDGARALYDYVSPGDQFELVP</sequence>
<dbReference type="PANTHER" id="PTHR30582">
    <property type="entry name" value="L,D-TRANSPEPTIDASE"/>
    <property type="match status" value="1"/>
</dbReference>